<dbReference type="Gramene" id="OB07G11520.1">
    <property type="protein sequence ID" value="OB07G11520.1"/>
    <property type="gene ID" value="OB07G11520"/>
</dbReference>
<keyword evidence="1" id="KW-0472">Membrane</keyword>
<evidence type="ECO:0000256" key="1">
    <source>
        <dbReference type="SAM" id="Phobius"/>
    </source>
</evidence>
<keyword evidence="1" id="KW-1133">Transmembrane helix</keyword>
<protein>
    <submittedName>
        <fullName evidence="2">Uncharacterized protein</fullName>
    </submittedName>
</protein>
<proteinExistence type="predicted"/>
<evidence type="ECO:0000313" key="2">
    <source>
        <dbReference type="EnsemblPlants" id="OB07G11520.1"/>
    </source>
</evidence>
<accession>J3MIC0</accession>
<sequence>VVVPLLLLHPGAHHVGRRLVGAGGAPEQVLAVLPAGVGVLQLAVAAAVLGVGLRVRRHRVVPRHRPDAHVGPHHVVQVHQVLLR</sequence>
<name>J3MIC0_ORYBR</name>
<reference evidence="2" key="2">
    <citation type="submission" date="2013-04" db="UniProtKB">
        <authorList>
            <consortium name="EnsemblPlants"/>
        </authorList>
    </citation>
    <scope>IDENTIFICATION</scope>
</reference>
<feature type="transmembrane region" description="Helical" evidence="1">
    <location>
        <begin position="29"/>
        <end position="55"/>
    </location>
</feature>
<organism evidence="2">
    <name type="scientific">Oryza brachyantha</name>
    <name type="common">malo sina</name>
    <dbReference type="NCBI Taxonomy" id="4533"/>
    <lineage>
        <taxon>Eukaryota</taxon>
        <taxon>Viridiplantae</taxon>
        <taxon>Streptophyta</taxon>
        <taxon>Embryophyta</taxon>
        <taxon>Tracheophyta</taxon>
        <taxon>Spermatophyta</taxon>
        <taxon>Magnoliopsida</taxon>
        <taxon>Liliopsida</taxon>
        <taxon>Poales</taxon>
        <taxon>Poaceae</taxon>
        <taxon>BOP clade</taxon>
        <taxon>Oryzoideae</taxon>
        <taxon>Oryzeae</taxon>
        <taxon>Oryzinae</taxon>
        <taxon>Oryza</taxon>
    </lineage>
</organism>
<dbReference type="AlphaFoldDB" id="J3MIC0"/>
<keyword evidence="1" id="KW-0812">Transmembrane</keyword>
<dbReference type="HOGENOM" id="CLU_2534161_0_0_1"/>
<dbReference type="Proteomes" id="UP000006038">
    <property type="component" value="Chromosome 7"/>
</dbReference>
<reference evidence="2" key="1">
    <citation type="journal article" date="2013" name="Nat. Commun.">
        <title>Whole-genome sequencing of Oryza brachyantha reveals mechanisms underlying Oryza genome evolution.</title>
        <authorList>
            <person name="Chen J."/>
            <person name="Huang Q."/>
            <person name="Gao D."/>
            <person name="Wang J."/>
            <person name="Lang Y."/>
            <person name="Liu T."/>
            <person name="Li B."/>
            <person name="Bai Z."/>
            <person name="Luis Goicoechea J."/>
            <person name="Liang C."/>
            <person name="Chen C."/>
            <person name="Zhang W."/>
            <person name="Sun S."/>
            <person name="Liao Y."/>
            <person name="Zhang X."/>
            <person name="Yang L."/>
            <person name="Song C."/>
            <person name="Wang M."/>
            <person name="Shi J."/>
            <person name="Liu G."/>
            <person name="Liu J."/>
            <person name="Zhou H."/>
            <person name="Zhou W."/>
            <person name="Yu Q."/>
            <person name="An N."/>
            <person name="Chen Y."/>
            <person name="Cai Q."/>
            <person name="Wang B."/>
            <person name="Liu B."/>
            <person name="Min J."/>
            <person name="Huang Y."/>
            <person name="Wu H."/>
            <person name="Li Z."/>
            <person name="Zhang Y."/>
            <person name="Yin Y."/>
            <person name="Song W."/>
            <person name="Jiang J."/>
            <person name="Jackson S.A."/>
            <person name="Wing R.A."/>
            <person name="Wang J."/>
            <person name="Chen M."/>
        </authorList>
    </citation>
    <scope>NUCLEOTIDE SEQUENCE [LARGE SCALE GENOMIC DNA]</scope>
    <source>
        <strain evidence="2">cv. IRGC 101232</strain>
    </source>
</reference>
<keyword evidence="3" id="KW-1185">Reference proteome</keyword>
<dbReference type="EnsemblPlants" id="OB07G11520.1">
    <property type="protein sequence ID" value="OB07G11520.1"/>
    <property type="gene ID" value="OB07G11520"/>
</dbReference>
<evidence type="ECO:0000313" key="3">
    <source>
        <dbReference type="Proteomes" id="UP000006038"/>
    </source>
</evidence>